<evidence type="ECO:0000256" key="1">
    <source>
        <dbReference type="SAM" id="MobiDB-lite"/>
    </source>
</evidence>
<feature type="compositionally biased region" description="Polar residues" evidence="1">
    <location>
        <begin position="82"/>
        <end position="92"/>
    </location>
</feature>
<dbReference type="OrthoDB" id="2555657at2759"/>
<sequence length="134" mass="14300">MASTSSSSVASGSAAQQIDVDVEGEAVRSGSGAEALDEEMTGDATPAAEGTQTPQSVTNTEPQDSDLAASFYQNDGNKRRQSGGTRPANTKSIEVDDDDDDDDDLVEAELPAREEWLLDEKIRARYIQEIGDIF</sequence>
<feature type="compositionally biased region" description="Low complexity" evidence="1">
    <location>
        <begin position="1"/>
        <end position="15"/>
    </location>
</feature>
<reference evidence="2" key="1">
    <citation type="submission" date="2014-06" db="EMBL/GenBank/DDBJ databases">
        <authorList>
            <person name="Ju J."/>
            <person name="Zhang J."/>
        </authorList>
    </citation>
    <scope>NUCLEOTIDE SEQUENCE</scope>
    <source>
        <strain evidence="2">SscI8</strain>
    </source>
</reference>
<protein>
    <submittedName>
        <fullName evidence="2">Uncharacterized protein</fullName>
    </submittedName>
</protein>
<feature type="compositionally biased region" description="Acidic residues" evidence="1">
    <location>
        <begin position="95"/>
        <end position="104"/>
    </location>
</feature>
<evidence type="ECO:0000313" key="2">
    <source>
        <dbReference type="EMBL" id="CDR87195.1"/>
    </source>
</evidence>
<name>A0A140KM64_9BASI</name>
<proteinExistence type="predicted"/>
<accession>A0A140KM64</accession>
<organism evidence="2">
    <name type="scientific">Sporisorium scitamineum</name>
    <dbReference type="NCBI Taxonomy" id="49012"/>
    <lineage>
        <taxon>Eukaryota</taxon>
        <taxon>Fungi</taxon>
        <taxon>Dikarya</taxon>
        <taxon>Basidiomycota</taxon>
        <taxon>Ustilaginomycotina</taxon>
        <taxon>Ustilaginomycetes</taxon>
        <taxon>Ustilaginales</taxon>
        <taxon>Ustilaginaceae</taxon>
        <taxon>Sporisorium</taxon>
    </lineage>
</organism>
<feature type="compositionally biased region" description="Polar residues" evidence="1">
    <location>
        <begin position="50"/>
        <end position="62"/>
    </location>
</feature>
<feature type="region of interest" description="Disordered" evidence="1">
    <location>
        <begin position="1"/>
        <end position="104"/>
    </location>
</feature>
<dbReference type="EMBL" id="LK056652">
    <property type="protein sequence ID" value="CDR87195.1"/>
    <property type="molecule type" value="Genomic_DNA"/>
</dbReference>
<gene>
    <name evidence="2" type="ORF">SPSC_00321</name>
</gene>
<dbReference type="AlphaFoldDB" id="A0A140KM64"/>